<evidence type="ECO:0000313" key="3">
    <source>
        <dbReference type="Proteomes" id="UP000238479"/>
    </source>
</evidence>
<proteinExistence type="predicted"/>
<keyword evidence="3" id="KW-1185">Reference proteome</keyword>
<gene>
    <name evidence="2" type="ORF">RchiOBHm_Chr1g0375111</name>
</gene>
<keyword evidence="1" id="KW-0812">Transmembrane</keyword>
<feature type="transmembrane region" description="Helical" evidence="1">
    <location>
        <begin position="12"/>
        <end position="32"/>
    </location>
</feature>
<name>A0A2P6SMG2_ROSCH</name>
<dbReference type="STRING" id="74649.A0A2P6SMG2"/>
<dbReference type="AlphaFoldDB" id="A0A2P6SMG2"/>
<dbReference type="Gramene" id="PRQ59885">
    <property type="protein sequence ID" value="PRQ59885"/>
    <property type="gene ID" value="RchiOBHm_Chr1g0375111"/>
</dbReference>
<dbReference type="PANTHER" id="PTHR36595">
    <property type="entry name" value="TRANSMEMBRANE PROTEIN"/>
    <property type="match status" value="1"/>
</dbReference>
<dbReference type="OMA" id="GSYFEQE"/>
<reference evidence="2 3" key="1">
    <citation type="journal article" date="2018" name="Nat. Genet.">
        <title>The Rosa genome provides new insights in the design of modern roses.</title>
        <authorList>
            <person name="Bendahmane M."/>
        </authorList>
    </citation>
    <scope>NUCLEOTIDE SEQUENCE [LARGE SCALE GENOMIC DNA]</scope>
    <source>
        <strain evidence="3">cv. Old Blush</strain>
    </source>
</reference>
<comment type="caution">
    <text evidence="2">The sequence shown here is derived from an EMBL/GenBank/DDBJ whole genome shotgun (WGS) entry which is preliminary data.</text>
</comment>
<dbReference type="Proteomes" id="UP000238479">
    <property type="component" value="Chromosome 1"/>
</dbReference>
<accession>A0A2P6SMG2</accession>
<dbReference type="EMBL" id="PDCK01000039">
    <property type="protein sequence ID" value="PRQ59885.1"/>
    <property type="molecule type" value="Genomic_DNA"/>
</dbReference>
<keyword evidence="1" id="KW-0472">Membrane</keyword>
<dbReference type="PANTHER" id="PTHR36595:SF1">
    <property type="entry name" value="TRANSMEMBRANE PROTEIN"/>
    <property type="match status" value="1"/>
</dbReference>
<sequence length="142" mass="15945">MLVSTLDMLTQAASNSLYVFCFCNLIIVMIVVGSKPGSYFDQESELPRSKVTYTITSDKQVDHDANCEQMGITSSSVVINSEVSNAKKELASDEKAGFDEQIVVSNECDNDDELRRRAEEFIKKVNREWRAELLTNSHLIEA</sequence>
<evidence type="ECO:0000256" key="1">
    <source>
        <dbReference type="SAM" id="Phobius"/>
    </source>
</evidence>
<organism evidence="2 3">
    <name type="scientific">Rosa chinensis</name>
    <name type="common">China rose</name>
    <dbReference type="NCBI Taxonomy" id="74649"/>
    <lineage>
        <taxon>Eukaryota</taxon>
        <taxon>Viridiplantae</taxon>
        <taxon>Streptophyta</taxon>
        <taxon>Embryophyta</taxon>
        <taxon>Tracheophyta</taxon>
        <taxon>Spermatophyta</taxon>
        <taxon>Magnoliopsida</taxon>
        <taxon>eudicotyledons</taxon>
        <taxon>Gunneridae</taxon>
        <taxon>Pentapetalae</taxon>
        <taxon>rosids</taxon>
        <taxon>fabids</taxon>
        <taxon>Rosales</taxon>
        <taxon>Rosaceae</taxon>
        <taxon>Rosoideae</taxon>
        <taxon>Rosoideae incertae sedis</taxon>
        <taxon>Rosa</taxon>
    </lineage>
</organism>
<keyword evidence="1" id="KW-1133">Transmembrane helix</keyword>
<evidence type="ECO:0000313" key="2">
    <source>
        <dbReference type="EMBL" id="PRQ59885.1"/>
    </source>
</evidence>
<protein>
    <submittedName>
        <fullName evidence="2">Uncharacterized protein</fullName>
    </submittedName>
</protein>